<dbReference type="PANTHER" id="PTHR45947">
    <property type="entry name" value="SULFOQUINOVOSYL TRANSFERASE SQD2"/>
    <property type="match status" value="1"/>
</dbReference>
<dbReference type="Pfam" id="PF00534">
    <property type="entry name" value="Glycos_transf_1"/>
    <property type="match status" value="1"/>
</dbReference>
<dbReference type="EMBL" id="BASH01000003">
    <property type="protein sequence ID" value="GAD16751.1"/>
    <property type="molecule type" value="Genomic_DNA"/>
</dbReference>
<keyword evidence="4" id="KW-1185">Reference proteome</keyword>
<evidence type="ECO:0000259" key="1">
    <source>
        <dbReference type="Pfam" id="PF00534"/>
    </source>
</evidence>
<dbReference type="PATRIC" id="fig|1423780.4.peg.647"/>
<dbReference type="Gene3D" id="3.40.50.2000">
    <property type="entry name" value="Glycogen Phosphorylase B"/>
    <property type="match status" value="2"/>
</dbReference>
<reference evidence="4" key="1">
    <citation type="journal article" date="2013" name="Genome Announc.">
        <title>Draft Genome Sequence of D-Branched-Chain Amino Acid Producer Lactobacillus otakiensis JCM 15040T, Isolated from a Traditional Japanese Pickle.</title>
        <authorList>
            <person name="Doi K."/>
            <person name="Mori K."/>
            <person name="Mutaguchi Y."/>
            <person name="Tashiro K."/>
            <person name="Fujino Y."/>
            <person name="Ohmori T."/>
            <person name="Kuhara S."/>
            <person name="Ohshima T."/>
        </authorList>
    </citation>
    <scope>NUCLEOTIDE SEQUENCE [LARGE SCALE GENOMIC DNA]</scope>
    <source>
        <strain evidence="4">JCM 15040</strain>
    </source>
</reference>
<dbReference type="Proteomes" id="UP000016361">
    <property type="component" value="Unassembled WGS sequence"/>
</dbReference>
<dbReference type="InterPro" id="IPR028098">
    <property type="entry name" value="Glyco_trans_4-like_N"/>
</dbReference>
<evidence type="ECO:0000259" key="2">
    <source>
        <dbReference type="Pfam" id="PF13439"/>
    </source>
</evidence>
<evidence type="ECO:0000313" key="4">
    <source>
        <dbReference type="Proteomes" id="UP000016361"/>
    </source>
</evidence>
<dbReference type="PANTHER" id="PTHR45947:SF3">
    <property type="entry name" value="SULFOQUINOVOSYL TRANSFERASE SQD2"/>
    <property type="match status" value="1"/>
</dbReference>
<organism evidence="3 4">
    <name type="scientific">Lentilactobacillus otakiensis DSM 19908 = JCM 15040</name>
    <dbReference type="NCBI Taxonomy" id="1423780"/>
    <lineage>
        <taxon>Bacteria</taxon>
        <taxon>Bacillati</taxon>
        <taxon>Bacillota</taxon>
        <taxon>Bacilli</taxon>
        <taxon>Lactobacillales</taxon>
        <taxon>Lactobacillaceae</taxon>
        <taxon>Lentilactobacillus</taxon>
    </lineage>
</organism>
<feature type="domain" description="Glycosyltransferase subfamily 4-like N-terminal" evidence="2">
    <location>
        <begin position="37"/>
        <end position="206"/>
    </location>
</feature>
<keyword evidence="3" id="KW-0808">Transferase</keyword>
<dbReference type="Pfam" id="PF13439">
    <property type="entry name" value="Glyco_transf_4"/>
    <property type="match status" value="1"/>
</dbReference>
<protein>
    <submittedName>
        <fullName evidence="3">Group 1 glycosyl transferase</fullName>
    </submittedName>
</protein>
<gene>
    <name evidence="3" type="ORF">LOT_1289</name>
</gene>
<dbReference type="InterPro" id="IPR050194">
    <property type="entry name" value="Glycosyltransferase_grp1"/>
</dbReference>
<dbReference type="InterPro" id="IPR001296">
    <property type="entry name" value="Glyco_trans_1"/>
</dbReference>
<evidence type="ECO:0000313" key="3">
    <source>
        <dbReference type="EMBL" id="GAD16751.1"/>
    </source>
</evidence>
<dbReference type="STRING" id="1423780.FD05_GL000644"/>
<comment type="caution">
    <text evidence="3">The sequence shown here is derived from an EMBL/GenBank/DDBJ whole genome shotgun (WGS) entry which is preliminary data.</text>
</comment>
<dbReference type="eggNOG" id="COG0438">
    <property type="taxonomic scope" value="Bacteria"/>
</dbReference>
<name>S4NLI2_9LACO</name>
<dbReference type="AlphaFoldDB" id="S4NLI2"/>
<sequence>MFTQGNDVIQRINTDFYQKGVSAVNIGIFTDTYFPQVSGVATSIKTLKNELERQGNQVYIFTTTDPHVDKDTYEQNIFRFSSIPFISFTDRRIAVRGLFQAYEIAKELNLDIVHTQTEFSMGMIGKFVAKNLNIPVVHTYHTMYEDYLHYVANGKLLKPVHVKEGTLAFCYHLSGVIAPSDRVLDKLTDYGVKSEIRIIPTGIDVDMYAEEIKTDIRAEYHISKDTPLMLSISRLAYEKNISEVIDYLPKILQRVPNAVLMIVGDGPAKDDLMSQTHALQLDDHVIFTGEVENDHVNAFYRACDVFVSTSKSESQGLTYIEAMAAGLPVVVAASDYTNGLLNAETLGQTFKQDDEFVGIVTHYLKHEVDTKTPKAQQILKTKLTAISAETFGKRVIDFYHSVAVAQELQDDATTNID</sequence>
<dbReference type="SUPFAM" id="SSF53756">
    <property type="entry name" value="UDP-Glycosyltransferase/glycogen phosphorylase"/>
    <property type="match status" value="1"/>
</dbReference>
<accession>S4NLI2</accession>
<proteinExistence type="predicted"/>
<dbReference type="GO" id="GO:0016758">
    <property type="term" value="F:hexosyltransferase activity"/>
    <property type="evidence" value="ECO:0007669"/>
    <property type="project" value="TreeGrafter"/>
</dbReference>
<dbReference type="FunFam" id="3.40.50.2000:FF:000136">
    <property type="entry name" value="Glycosyl transferase, group 1"/>
    <property type="match status" value="1"/>
</dbReference>
<dbReference type="CDD" id="cd03817">
    <property type="entry name" value="GT4_UGDG-like"/>
    <property type="match status" value="1"/>
</dbReference>
<feature type="domain" description="Glycosyl transferase family 1" evidence="1">
    <location>
        <begin position="213"/>
        <end position="337"/>
    </location>
</feature>